<evidence type="ECO:0008006" key="3">
    <source>
        <dbReference type="Google" id="ProtNLM"/>
    </source>
</evidence>
<dbReference type="EMBL" id="JAAVXB010000007">
    <property type="protein sequence ID" value="NKF23237.1"/>
    <property type="molecule type" value="Genomic_DNA"/>
</dbReference>
<organism evidence="1 2">
    <name type="scientific">Solimonas marina</name>
    <dbReference type="NCBI Taxonomy" id="2714601"/>
    <lineage>
        <taxon>Bacteria</taxon>
        <taxon>Pseudomonadati</taxon>
        <taxon>Pseudomonadota</taxon>
        <taxon>Gammaproteobacteria</taxon>
        <taxon>Nevskiales</taxon>
        <taxon>Nevskiaceae</taxon>
        <taxon>Solimonas</taxon>
    </lineage>
</organism>
<protein>
    <recommendedName>
        <fullName evidence="3">Transcriptional regulator, AlpA family</fullName>
    </recommendedName>
</protein>
<dbReference type="Proteomes" id="UP000653472">
    <property type="component" value="Unassembled WGS sequence"/>
</dbReference>
<dbReference type="AlphaFoldDB" id="A0A969W9Q2"/>
<sequence length="93" mass="10438">MNMLSPAPRSAEASDKFHRFRLISFDECREMVGFKSRTSVYTAIANDPNFPKPITRGRNRFFLESEVLAYIRGLAAQRKTAKPEPNEVSSGGA</sequence>
<comment type="caution">
    <text evidence="1">The sequence shown here is derived from an EMBL/GenBank/DDBJ whole genome shotgun (WGS) entry which is preliminary data.</text>
</comment>
<gene>
    <name evidence="1" type="ORF">G7Y82_13015</name>
</gene>
<proteinExistence type="predicted"/>
<evidence type="ECO:0000313" key="1">
    <source>
        <dbReference type="EMBL" id="NKF23237.1"/>
    </source>
</evidence>
<accession>A0A969W9Q2</accession>
<reference evidence="1" key="1">
    <citation type="submission" date="2020-03" db="EMBL/GenBank/DDBJ databases">
        <title>Solimonas marina sp. nov., isolated from deep seawater of the Pacific Ocean.</title>
        <authorList>
            <person name="Liu X."/>
            <person name="Lai Q."/>
            <person name="Sun F."/>
            <person name="Gai Y."/>
            <person name="Li G."/>
            <person name="Shao Z."/>
        </authorList>
    </citation>
    <scope>NUCLEOTIDE SEQUENCE</scope>
    <source>
        <strain evidence="1">C16B3</strain>
    </source>
</reference>
<keyword evidence="2" id="KW-1185">Reference proteome</keyword>
<name>A0A969W9Q2_9GAMM</name>
<dbReference type="RefSeq" id="WP_168148567.1">
    <property type="nucleotide sequence ID" value="NZ_JAAVXB010000007.1"/>
</dbReference>
<evidence type="ECO:0000313" key="2">
    <source>
        <dbReference type="Proteomes" id="UP000653472"/>
    </source>
</evidence>